<accession>A0AAV2G4C8</accession>
<protein>
    <recommendedName>
        <fullName evidence="5">ERCC3/RAD25/XPB helicase C-terminal domain-containing protein</fullName>
    </recommendedName>
</protein>
<evidence type="ECO:0000256" key="3">
    <source>
        <dbReference type="ARBA" id="ARBA00022806"/>
    </source>
</evidence>
<dbReference type="GO" id="GO:0005675">
    <property type="term" value="C:transcription factor TFIIH holo complex"/>
    <property type="evidence" value="ECO:0007669"/>
    <property type="project" value="TreeGrafter"/>
</dbReference>
<keyword evidence="3" id="KW-0347">Helicase</keyword>
<evidence type="ECO:0000313" key="7">
    <source>
        <dbReference type="Proteomes" id="UP001497516"/>
    </source>
</evidence>
<dbReference type="GO" id="GO:0000112">
    <property type="term" value="C:nucleotide-excision repair factor 3 complex"/>
    <property type="evidence" value="ECO:0007669"/>
    <property type="project" value="TreeGrafter"/>
</dbReference>
<gene>
    <name evidence="6" type="ORF">LTRI10_LOCUS45263</name>
</gene>
<organism evidence="6 7">
    <name type="scientific">Linum trigynum</name>
    <dbReference type="NCBI Taxonomy" id="586398"/>
    <lineage>
        <taxon>Eukaryota</taxon>
        <taxon>Viridiplantae</taxon>
        <taxon>Streptophyta</taxon>
        <taxon>Embryophyta</taxon>
        <taxon>Tracheophyta</taxon>
        <taxon>Spermatophyta</taxon>
        <taxon>Magnoliopsida</taxon>
        <taxon>eudicotyledons</taxon>
        <taxon>Gunneridae</taxon>
        <taxon>Pentapetalae</taxon>
        <taxon>rosids</taxon>
        <taxon>fabids</taxon>
        <taxon>Malpighiales</taxon>
        <taxon>Linaceae</taxon>
        <taxon>Linum</taxon>
    </lineage>
</organism>
<evidence type="ECO:0000256" key="4">
    <source>
        <dbReference type="ARBA" id="ARBA00022840"/>
    </source>
</evidence>
<dbReference type="GO" id="GO:0097550">
    <property type="term" value="C:transcription preinitiation complex"/>
    <property type="evidence" value="ECO:0007669"/>
    <property type="project" value="TreeGrafter"/>
</dbReference>
<evidence type="ECO:0000259" key="5">
    <source>
        <dbReference type="Pfam" id="PF16203"/>
    </source>
</evidence>
<dbReference type="PANTHER" id="PTHR11274">
    <property type="entry name" value="RAD25/XP-B DNA REPAIR HELICASE"/>
    <property type="match status" value="1"/>
</dbReference>
<dbReference type="EMBL" id="OZ034821">
    <property type="protein sequence ID" value="CAL1405479.1"/>
    <property type="molecule type" value="Genomic_DNA"/>
</dbReference>
<keyword evidence="4" id="KW-0067">ATP-binding</keyword>
<dbReference type="InterPro" id="IPR032438">
    <property type="entry name" value="ERCC3_RAD25_C"/>
</dbReference>
<evidence type="ECO:0000313" key="6">
    <source>
        <dbReference type="EMBL" id="CAL1405479.1"/>
    </source>
</evidence>
<reference evidence="6 7" key="1">
    <citation type="submission" date="2024-04" db="EMBL/GenBank/DDBJ databases">
        <authorList>
            <person name="Fracassetti M."/>
        </authorList>
    </citation>
    <scope>NUCLEOTIDE SEQUENCE [LARGE SCALE GENOMIC DNA]</scope>
</reference>
<keyword evidence="2" id="KW-0378">Hydrolase</keyword>
<dbReference type="InterPro" id="IPR050615">
    <property type="entry name" value="ATP-dep_DNA_Helicase"/>
</dbReference>
<dbReference type="GO" id="GO:0006367">
    <property type="term" value="P:transcription initiation at RNA polymerase II promoter"/>
    <property type="evidence" value="ECO:0007669"/>
    <property type="project" value="TreeGrafter"/>
</dbReference>
<dbReference type="GO" id="GO:0043138">
    <property type="term" value="F:3'-5' DNA helicase activity"/>
    <property type="evidence" value="ECO:0007669"/>
    <property type="project" value="TreeGrafter"/>
</dbReference>
<feature type="domain" description="ERCC3/RAD25/XPB helicase C-terminal" evidence="5">
    <location>
        <begin position="36"/>
        <end position="84"/>
    </location>
</feature>
<dbReference type="GO" id="GO:0005524">
    <property type="term" value="F:ATP binding"/>
    <property type="evidence" value="ECO:0007669"/>
    <property type="project" value="UniProtKB-KW"/>
</dbReference>
<proteinExistence type="predicted"/>
<dbReference type="Pfam" id="PF16203">
    <property type="entry name" value="ERCC3_RAD25_C"/>
    <property type="match status" value="1"/>
</dbReference>
<keyword evidence="7" id="KW-1185">Reference proteome</keyword>
<keyword evidence="1" id="KW-0547">Nucleotide-binding</keyword>
<dbReference type="Proteomes" id="UP001497516">
    <property type="component" value="Chromosome 8"/>
</dbReference>
<evidence type="ECO:0000256" key="1">
    <source>
        <dbReference type="ARBA" id="ARBA00022741"/>
    </source>
</evidence>
<dbReference type="GO" id="GO:0016787">
    <property type="term" value="F:hydrolase activity"/>
    <property type="evidence" value="ECO:0007669"/>
    <property type="project" value="UniProtKB-KW"/>
</dbReference>
<evidence type="ECO:0000256" key="2">
    <source>
        <dbReference type="ARBA" id="ARBA00022801"/>
    </source>
</evidence>
<dbReference type="AlphaFoldDB" id="A0AAV2G4C8"/>
<name>A0AAV2G4C8_9ROSI</name>
<sequence length="88" mass="10176">MTKEFFAEYLRRENSKRKQALYVMNPNKFRACEFLISSHAGSRRQEAQRLGHILRAKGKLEDRMAGGKKEYNAFFCSLVSTDTQAKIA</sequence>
<dbReference type="PANTHER" id="PTHR11274:SF0">
    <property type="entry name" value="GENERAL TRANSCRIPTION AND DNA REPAIR FACTOR IIH HELICASE SUBUNIT XPB"/>
    <property type="match status" value="1"/>
</dbReference>